<dbReference type="PROSITE" id="PS51192">
    <property type="entry name" value="HELICASE_ATP_BIND_1"/>
    <property type="match status" value="1"/>
</dbReference>
<dbReference type="GO" id="GO:0016787">
    <property type="term" value="F:hydrolase activity"/>
    <property type="evidence" value="ECO:0007669"/>
    <property type="project" value="InterPro"/>
</dbReference>
<dbReference type="InterPro" id="IPR027417">
    <property type="entry name" value="P-loop_NTPase"/>
</dbReference>
<dbReference type="Pfam" id="PF04851">
    <property type="entry name" value="ResIII"/>
    <property type="match status" value="1"/>
</dbReference>
<dbReference type="EMBL" id="DVFZ01000078">
    <property type="protein sequence ID" value="HIQ83005.1"/>
    <property type="molecule type" value="Genomic_DNA"/>
</dbReference>
<proteinExistence type="predicted"/>
<sequence length="1497" mass="167764">MSGAAERIYQYFVKDHTHEEKAEFLKQEFGVGGRSDALPDSKDGWEEYDAKGITITLGNLTNPDTVLTLSWPRAARRIDELIAAGSYLSPEKMSRLAAQTQPQASPVEIAASNASAQLPRPAEDYDLGFGELGNGLTVWNRREESNHDYRTVAHIAEDGQIAIYDEGMPPEVRKRIERQAEVYTGKNTNNARPEPAKSEIPTGARLTMDGREFRVDSVNFTTGRVSLQDVEMFASGYPLFRNEPIALVRDLLAQQGQTGELVPNGLKGNGTDPVPDGPKPEPAGNYRIHDDHLGEGGQHIKADRNIEAIRTLRLLEAEDRPASAAEQEILAQYVGWGGIPQIFDENNAAWAQRRETLKGLLAPEEYKSARATTLNAHYTSPMVIRNIYRALENLGFHGGNILEPACGTGNFFGALPESLRASSLYGVELDGVTGRLAQKLYPEARIAIQGFEHAALPDGYFDVAVGNVPFGAYSLADARYDRFHFRIHDYFFAKALDKVRPGGVIAFVTSKGTLDKRDASVRRYIAQRAELLGAIRLPNTAFKANANTEVTTDILFLQKRERELNLETANAADTRWLDVGATTGGVPVNQYFLDHPDMLLGTMVFDKNMYGNETDTACHPVPGEDLAQRLDAAIANIHGRYEERAVDEPQPGENRVPADLSIPNFSFAVRDGRLCFRRDQWMEWCDLSAADDRRARGMVELRDLTRALIQAQLAGASDEAVGNLQAELNRRYDAFTQEYGLLSSRRNASVFGEDDGYYLLSSLEILDDEGKLERKADMFTRRTIAVSRPVERVESAPEALAVSVAERACVDLDFMSDLTGMDKDALIAGLQGLIFQEPQGNPGPYEQWLSADEYLSGDVRQKLRQAEAAVQTLGDRYRANVEALRAVQPQDLGPHEIDVRLGATWLPPDDVTDFVHELLRTPYYMQRRIRAEYAAVSGSWHISNKSLDSNNPLVNTSYGTTRRSAYRIIEESLNLRDVRVYDTVEDENGRETRVLNQKETILAQQKQQAIREAFRAWIWKQPQRRERLCRIYNDTFNCIRLRTYDGGHLRFSGMNPELALRPHQKNAVARILYGGNTLLAHTVGAGKTAVMVASIMEKIRIGLGHKALIAVPNHLTEQTATEFLRFFPAARILVTTKKDFEKQNRKRFMGRIATGDYDAIIMGHSQFERVPVSKERQRAMLEVQIEEVLHGIEELKTSRGERFTIKELERTRKSLEARLKRLNSDEDKDAVVTFEELGVDMLYVDEAHSYKNLAVITKMRNVAGISTTEAKKSSDMLMKCQYISEITGNRGVVFATGTPISNSMTELYTMQRYLQGAELARRGLSHFDSWAAVFGETQTAIELAPEGTGYRLKTRFSKFYNLPELMGMFRQVADIQTPDMLNLPVPALKGGKVRNIRTQASEAQKEMVAELGRRADMVRRGGVDPHEDNMLRITNDGRLLALDARLIDPTLPDDPDSKVNTCVREALRIYEEGKTERLTQMIFCDLSTPRAERTDSA</sequence>
<evidence type="ECO:0000313" key="4">
    <source>
        <dbReference type="Proteomes" id="UP000824260"/>
    </source>
</evidence>
<reference evidence="3" key="2">
    <citation type="journal article" date="2021" name="PeerJ">
        <title>Extensive microbial diversity within the chicken gut microbiome revealed by metagenomics and culture.</title>
        <authorList>
            <person name="Gilroy R."/>
            <person name="Ravi A."/>
            <person name="Getino M."/>
            <person name="Pursley I."/>
            <person name="Horton D.L."/>
            <person name="Alikhan N.F."/>
            <person name="Baker D."/>
            <person name="Gharbi K."/>
            <person name="Hall N."/>
            <person name="Watson M."/>
            <person name="Adriaenssens E.M."/>
            <person name="Foster-Nyarko E."/>
            <person name="Jarju S."/>
            <person name="Secka A."/>
            <person name="Antonio M."/>
            <person name="Oren A."/>
            <person name="Chaudhuri R.R."/>
            <person name="La Ragione R."/>
            <person name="Hildebrand F."/>
            <person name="Pallen M.J."/>
        </authorList>
    </citation>
    <scope>NUCLEOTIDE SEQUENCE</scope>
    <source>
        <strain evidence="3">ChiSjej6B24-2974</strain>
    </source>
</reference>
<protein>
    <submittedName>
        <fullName evidence="3">DEAD/DEAH box helicase family protein</fullName>
    </submittedName>
</protein>
<dbReference type="GO" id="GO:0008170">
    <property type="term" value="F:N-methyltransferase activity"/>
    <property type="evidence" value="ECO:0007669"/>
    <property type="project" value="InterPro"/>
</dbReference>
<dbReference type="InterPro" id="IPR052933">
    <property type="entry name" value="DNA_Protect_Modify"/>
</dbReference>
<dbReference type="Gene3D" id="3.40.50.300">
    <property type="entry name" value="P-loop containing nucleotide triphosphate hydrolases"/>
    <property type="match status" value="1"/>
</dbReference>
<dbReference type="GO" id="GO:0003677">
    <property type="term" value="F:DNA binding"/>
    <property type="evidence" value="ECO:0007669"/>
    <property type="project" value="InterPro"/>
</dbReference>
<dbReference type="Pfam" id="PF02384">
    <property type="entry name" value="N6_Mtase"/>
    <property type="match status" value="1"/>
</dbReference>
<dbReference type="Gene3D" id="3.40.50.150">
    <property type="entry name" value="Vaccinia Virus protein VP39"/>
    <property type="match status" value="1"/>
</dbReference>
<evidence type="ECO:0000259" key="2">
    <source>
        <dbReference type="PROSITE" id="PS51192"/>
    </source>
</evidence>
<dbReference type="SUPFAM" id="SSF53335">
    <property type="entry name" value="S-adenosyl-L-methionine-dependent methyltransferases"/>
    <property type="match status" value="1"/>
</dbReference>
<name>A0A9D0ZM88_9FIRM</name>
<accession>A0A9D0ZM88</accession>
<feature type="domain" description="Helicase ATP-binding" evidence="2">
    <location>
        <begin position="1068"/>
        <end position="1317"/>
    </location>
</feature>
<dbReference type="InterPro" id="IPR014001">
    <property type="entry name" value="Helicase_ATP-bd"/>
</dbReference>
<keyword evidence="3" id="KW-0378">Hydrolase</keyword>
<feature type="region of interest" description="Disordered" evidence="1">
    <location>
        <begin position="260"/>
        <end position="281"/>
    </location>
</feature>
<dbReference type="GO" id="GO:0005524">
    <property type="term" value="F:ATP binding"/>
    <property type="evidence" value="ECO:0007669"/>
    <property type="project" value="InterPro"/>
</dbReference>
<keyword evidence="3" id="KW-0547">Nucleotide-binding</keyword>
<dbReference type="InterPro" id="IPR006935">
    <property type="entry name" value="Helicase/UvrB_N"/>
</dbReference>
<organism evidence="3 4">
    <name type="scientific">Candidatus Pullichristensenella stercorigallinarum</name>
    <dbReference type="NCBI Taxonomy" id="2840909"/>
    <lineage>
        <taxon>Bacteria</taxon>
        <taxon>Bacillati</taxon>
        <taxon>Bacillota</taxon>
        <taxon>Clostridia</taxon>
        <taxon>Candidatus Pullichristensenella</taxon>
    </lineage>
</organism>
<dbReference type="SMART" id="SM00487">
    <property type="entry name" value="DEXDc"/>
    <property type="match status" value="1"/>
</dbReference>
<dbReference type="SUPFAM" id="SSF52540">
    <property type="entry name" value="P-loop containing nucleoside triphosphate hydrolases"/>
    <property type="match status" value="1"/>
</dbReference>
<evidence type="ECO:0000313" key="3">
    <source>
        <dbReference type="EMBL" id="HIQ83005.1"/>
    </source>
</evidence>
<reference evidence="3" key="1">
    <citation type="submission" date="2020-10" db="EMBL/GenBank/DDBJ databases">
        <authorList>
            <person name="Gilroy R."/>
        </authorList>
    </citation>
    <scope>NUCLEOTIDE SEQUENCE</scope>
    <source>
        <strain evidence="3">ChiSjej6B24-2974</strain>
    </source>
</reference>
<keyword evidence="3" id="KW-0347">Helicase</keyword>
<comment type="caution">
    <text evidence="3">The sequence shown here is derived from an EMBL/GenBank/DDBJ whole genome shotgun (WGS) entry which is preliminary data.</text>
</comment>
<dbReference type="GO" id="GO:0004386">
    <property type="term" value="F:helicase activity"/>
    <property type="evidence" value="ECO:0007669"/>
    <property type="project" value="UniProtKB-KW"/>
</dbReference>
<dbReference type="PANTHER" id="PTHR41313">
    <property type="entry name" value="ADENINE-SPECIFIC METHYLTRANSFERASE"/>
    <property type="match status" value="1"/>
</dbReference>
<dbReference type="CDD" id="cd02440">
    <property type="entry name" value="AdoMet_MTases"/>
    <property type="match status" value="1"/>
</dbReference>
<dbReference type="PANTHER" id="PTHR41313:SF1">
    <property type="entry name" value="DNA METHYLASE ADENINE-SPECIFIC DOMAIN-CONTAINING PROTEIN"/>
    <property type="match status" value="1"/>
</dbReference>
<dbReference type="InterPro" id="IPR003356">
    <property type="entry name" value="DNA_methylase_A-5"/>
</dbReference>
<keyword evidence="3" id="KW-0067">ATP-binding</keyword>
<dbReference type="InterPro" id="IPR029063">
    <property type="entry name" value="SAM-dependent_MTases_sf"/>
</dbReference>
<dbReference type="Proteomes" id="UP000824260">
    <property type="component" value="Unassembled WGS sequence"/>
</dbReference>
<gene>
    <name evidence="3" type="ORF">IAA52_07865</name>
</gene>
<evidence type="ECO:0000256" key="1">
    <source>
        <dbReference type="SAM" id="MobiDB-lite"/>
    </source>
</evidence>